<keyword evidence="1" id="KW-0547">Nucleotide-binding</keyword>
<dbReference type="OrthoDB" id="413653at2759"/>
<sequence length="221" mass="25425">MEAQKKVPFRQIRAVFDEDTITVYQAYNSQIADAAVAAQRLDASPLYRLSRMTWIKPSWTWVNYRSGYSYKDANQERILALKITHEGFLQILRSAHLSHGPPGYQIGGKQGARVVVQWDPERSPRLVKLDFRSIQIGIPGVMVGQWISDWIVGIEDVTAKARELKRVLDEDRNMATPELVERGLMPVEREYVVPDDLQDSLQMRVRIEEKEEVNIVDKEST</sequence>
<gene>
    <name evidence="1" type="ORF">BT63DRAFT_276844</name>
</gene>
<dbReference type="AlphaFoldDB" id="A0A6A6U851"/>
<evidence type="ECO:0000313" key="2">
    <source>
        <dbReference type="Proteomes" id="UP000799302"/>
    </source>
</evidence>
<keyword evidence="2" id="KW-1185">Reference proteome</keyword>
<dbReference type="GO" id="GO:0004386">
    <property type="term" value="F:helicase activity"/>
    <property type="evidence" value="ECO:0007669"/>
    <property type="project" value="UniProtKB-KW"/>
</dbReference>
<keyword evidence="1" id="KW-0378">Hydrolase</keyword>
<keyword evidence="1" id="KW-0347">Helicase</keyword>
<dbReference type="Pfam" id="PF14124">
    <property type="entry name" value="DUF4291"/>
    <property type="match status" value="1"/>
</dbReference>
<protein>
    <submittedName>
        <fullName evidence="1">ATP-dependent RNA helicase DHX8</fullName>
    </submittedName>
</protein>
<name>A0A6A6U851_9PEZI</name>
<evidence type="ECO:0000313" key="1">
    <source>
        <dbReference type="EMBL" id="KAF2668439.1"/>
    </source>
</evidence>
<dbReference type="EMBL" id="MU004236">
    <property type="protein sequence ID" value="KAF2668439.1"/>
    <property type="molecule type" value="Genomic_DNA"/>
</dbReference>
<accession>A0A6A6U851</accession>
<reference evidence="1" key="1">
    <citation type="journal article" date="2020" name="Stud. Mycol.">
        <title>101 Dothideomycetes genomes: a test case for predicting lifestyles and emergence of pathogens.</title>
        <authorList>
            <person name="Haridas S."/>
            <person name="Albert R."/>
            <person name="Binder M."/>
            <person name="Bloem J."/>
            <person name="Labutti K."/>
            <person name="Salamov A."/>
            <person name="Andreopoulos B."/>
            <person name="Baker S."/>
            <person name="Barry K."/>
            <person name="Bills G."/>
            <person name="Bluhm B."/>
            <person name="Cannon C."/>
            <person name="Castanera R."/>
            <person name="Culley D."/>
            <person name="Daum C."/>
            <person name="Ezra D."/>
            <person name="Gonzalez J."/>
            <person name="Henrissat B."/>
            <person name="Kuo A."/>
            <person name="Liang C."/>
            <person name="Lipzen A."/>
            <person name="Lutzoni F."/>
            <person name="Magnuson J."/>
            <person name="Mondo S."/>
            <person name="Nolan M."/>
            <person name="Ohm R."/>
            <person name="Pangilinan J."/>
            <person name="Park H.-J."/>
            <person name="Ramirez L."/>
            <person name="Alfaro M."/>
            <person name="Sun H."/>
            <person name="Tritt A."/>
            <person name="Yoshinaga Y."/>
            <person name="Zwiers L.-H."/>
            <person name="Turgeon B."/>
            <person name="Goodwin S."/>
            <person name="Spatafora J."/>
            <person name="Crous P."/>
            <person name="Grigoriev I."/>
        </authorList>
    </citation>
    <scope>NUCLEOTIDE SEQUENCE</scope>
    <source>
        <strain evidence="1">CBS 115976</strain>
    </source>
</reference>
<dbReference type="PANTHER" id="PTHR38567">
    <property type="entry name" value="DUF4291 DOMAIN-CONTAINING PROTEIN"/>
    <property type="match status" value="1"/>
</dbReference>
<proteinExistence type="predicted"/>
<dbReference type="Proteomes" id="UP000799302">
    <property type="component" value="Unassembled WGS sequence"/>
</dbReference>
<dbReference type="PANTHER" id="PTHR38567:SF1">
    <property type="entry name" value="DUF4291 DOMAIN-CONTAINING PROTEIN"/>
    <property type="match status" value="1"/>
</dbReference>
<organism evidence="1 2">
    <name type="scientific">Microthyrium microscopicum</name>
    <dbReference type="NCBI Taxonomy" id="703497"/>
    <lineage>
        <taxon>Eukaryota</taxon>
        <taxon>Fungi</taxon>
        <taxon>Dikarya</taxon>
        <taxon>Ascomycota</taxon>
        <taxon>Pezizomycotina</taxon>
        <taxon>Dothideomycetes</taxon>
        <taxon>Dothideomycetes incertae sedis</taxon>
        <taxon>Microthyriales</taxon>
        <taxon>Microthyriaceae</taxon>
        <taxon>Microthyrium</taxon>
    </lineage>
</organism>
<dbReference type="InterPro" id="IPR025633">
    <property type="entry name" value="DUF4291"/>
</dbReference>
<keyword evidence="1" id="KW-0067">ATP-binding</keyword>